<keyword evidence="2" id="KW-1185">Reference proteome</keyword>
<accession>A0A1H3EVZ5</accession>
<reference evidence="1 2" key="1">
    <citation type="submission" date="2016-10" db="EMBL/GenBank/DDBJ databases">
        <authorList>
            <person name="de Groot N.N."/>
        </authorList>
    </citation>
    <scope>NUCLEOTIDE SEQUENCE [LARGE SCALE GENOMIC DNA]</scope>
    <source>
        <strain evidence="1 2">DSM 23310</strain>
    </source>
</reference>
<dbReference type="RefSeq" id="WP_093755096.1">
    <property type="nucleotide sequence ID" value="NZ_FNNG01000024.1"/>
</dbReference>
<dbReference type="OrthoDB" id="2740092at2"/>
<evidence type="ECO:0000313" key="1">
    <source>
        <dbReference type="EMBL" id="SDX82973.1"/>
    </source>
</evidence>
<name>A0A1H3EVZ5_9FIRM</name>
<protein>
    <submittedName>
        <fullName evidence="1">Uncharacterized protein</fullName>
    </submittedName>
</protein>
<dbReference type="Proteomes" id="UP000198828">
    <property type="component" value="Unassembled WGS sequence"/>
</dbReference>
<organism evidence="1 2">
    <name type="scientific">Tepidimicrobium xylanilyticum</name>
    <dbReference type="NCBI Taxonomy" id="1123352"/>
    <lineage>
        <taxon>Bacteria</taxon>
        <taxon>Bacillati</taxon>
        <taxon>Bacillota</taxon>
        <taxon>Tissierellia</taxon>
        <taxon>Tissierellales</taxon>
        <taxon>Tepidimicrobiaceae</taxon>
        <taxon>Tepidimicrobium</taxon>
    </lineage>
</organism>
<gene>
    <name evidence="1" type="ORF">SAMN05660923_03010</name>
</gene>
<evidence type="ECO:0000313" key="2">
    <source>
        <dbReference type="Proteomes" id="UP000198828"/>
    </source>
</evidence>
<dbReference type="EMBL" id="FNNG01000024">
    <property type="protein sequence ID" value="SDX82973.1"/>
    <property type="molecule type" value="Genomic_DNA"/>
</dbReference>
<sequence length="59" mass="6964">MKEKVTKKTENRFTKQQVLASKKLSYSKDLINAILEDGKTYTLKEVETKVNEYLKRKVK</sequence>
<proteinExistence type="predicted"/>
<dbReference type="AlphaFoldDB" id="A0A1H3EVZ5"/>